<proteinExistence type="predicted"/>
<reference evidence="2" key="1">
    <citation type="submission" date="2014-09" db="EMBL/GenBank/DDBJ databases">
        <authorList>
            <person name="Sauder A.B."/>
            <person name="McKenzie Q.R."/>
            <person name="Temple L.M."/>
            <person name="Alexis B.K."/>
            <person name="Al-Atrache Z."/>
            <person name="Lewis L.O."/>
            <person name="Loesser-Casey K.E."/>
            <person name="Mitchell K.J."/>
        </authorList>
    </citation>
    <scope>NUCLEOTIDE SEQUENCE [LARGE SCALE GENOMIC DNA]</scope>
</reference>
<dbReference type="EMBL" id="KJ489398">
    <property type="protein sequence ID" value="AHZ09856.1"/>
    <property type="molecule type" value="Genomic_DNA"/>
</dbReference>
<dbReference type="GeneID" id="19525473"/>
<keyword evidence="2" id="KW-1185">Reference proteome</keyword>
<dbReference type="KEGG" id="vg:19525473"/>
<dbReference type="Proteomes" id="UP000026901">
    <property type="component" value="Segment"/>
</dbReference>
<dbReference type="RefSeq" id="YP_009035653.1">
    <property type="nucleotide sequence ID" value="NC_024207.1"/>
</dbReference>
<evidence type="ECO:0000313" key="2">
    <source>
        <dbReference type="Proteomes" id="UP000026901"/>
    </source>
</evidence>
<organism evidence="1 2">
    <name type="scientific">Bacillus phage Evoli</name>
    <dbReference type="NCBI Taxonomy" id="1486658"/>
    <lineage>
        <taxon>Viruses</taxon>
        <taxon>Duplodnaviria</taxon>
        <taxon>Heunggongvirae</taxon>
        <taxon>Uroviricota</taxon>
        <taxon>Caudoviricetes</taxon>
        <taxon>Herelleviridae</taxon>
        <taxon>Bastillevirinae</taxon>
        <taxon>Bastillevirus</taxon>
        <taxon>Bastillevirus evoli</taxon>
    </lineage>
</organism>
<evidence type="ECO:0000313" key="1">
    <source>
        <dbReference type="EMBL" id="AHZ09856.1"/>
    </source>
</evidence>
<accession>A0A024B100</accession>
<sequence length="90" mass="10363">MEYAKVSGKNVVITLPIDLLQVAFDNNPNNYDEELKVKFKRKFAQGFVDLVNNGYEDSETGLTVFQEWIDSIFNEMVDSDADYIKYPKEG</sequence>
<dbReference type="OrthoDB" id="28860at10239"/>
<name>A0A024B100_9CAUD</name>
<protein>
    <submittedName>
        <fullName evidence="1">Uncharacterized protein</fullName>
    </submittedName>
</protein>